<dbReference type="CDD" id="cd00866">
    <property type="entry name" value="PEBP_euk"/>
    <property type="match status" value="1"/>
</dbReference>
<dbReference type="OrthoDB" id="2506647at2759"/>
<dbReference type="RefSeq" id="XP_045960480.1">
    <property type="nucleotide sequence ID" value="XM_046106585.1"/>
</dbReference>
<dbReference type="InterPro" id="IPR008914">
    <property type="entry name" value="PEBP"/>
</dbReference>
<dbReference type="PANTHER" id="PTHR11362">
    <property type="entry name" value="PHOSPHATIDYLETHANOLAMINE-BINDING PROTEIN"/>
    <property type="match status" value="1"/>
</dbReference>
<dbReference type="InterPro" id="IPR036610">
    <property type="entry name" value="PEBP-like_sf"/>
</dbReference>
<organism evidence="1 2">
    <name type="scientific">Truncatella angustata</name>
    <dbReference type="NCBI Taxonomy" id="152316"/>
    <lineage>
        <taxon>Eukaryota</taxon>
        <taxon>Fungi</taxon>
        <taxon>Dikarya</taxon>
        <taxon>Ascomycota</taxon>
        <taxon>Pezizomycotina</taxon>
        <taxon>Sordariomycetes</taxon>
        <taxon>Xylariomycetidae</taxon>
        <taxon>Amphisphaeriales</taxon>
        <taxon>Sporocadaceae</taxon>
        <taxon>Truncatella</taxon>
    </lineage>
</organism>
<dbReference type="GO" id="GO:0046578">
    <property type="term" value="P:regulation of Ras protein signal transduction"/>
    <property type="evidence" value="ECO:0007669"/>
    <property type="project" value="TreeGrafter"/>
</dbReference>
<dbReference type="EMBL" id="JAGPXC010000002">
    <property type="protein sequence ID" value="KAH6656246.1"/>
    <property type="molecule type" value="Genomic_DNA"/>
</dbReference>
<dbReference type="GeneID" id="70135476"/>
<dbReference type="Proteomes" id="UP000758603">
    <property type="component" value="Unassembled WGS sequence"/>
</dbReference>
<reference evidence="1" key="1">
    <citation type="journal article" date="2021" name="Nat. Commun.">
        <title>Genetic determinants of endophytism in the Arabidopsis root mycobiome.</title>
        <authorList>
            <person name="Mesny F."/>
            <person name="Miyauchi S."/>
            <person name="Thiergart T."/>
            <person name="Pickel B."/>
            <person name="Atanasova L."/>
            <person name="Karlsson M."/>
            <person name="Huettel B."/>
            <person name="Barry K.W."/>
            <person name="Haridas S."/>
            <person name="Chen C."/>
            <person name="Bauer D."/>
            <person name="Andreopoulos W."/>
            <person name="Pangilinan J."/>
            <person name="LaButti K."/>
            <person name="Riley R."/>
            <person name="Lipzen A."/>
            <person name="Clum A."/>
            <person name="Drula E."/>
            <person name="Henrissat B."/>
            <person name="Kohler A."/>
            <person name="Grigoriev I.V."/>
            <person name="Martin F.M."/>
            <person name="Hacquard S."/>
        </authorList>
    </citation>
    <scope>NUCLEOTIDE SEQUENCE</scope>
    <source>
        <strain evidence="1">MPI-SDFR-AT-0073</strain>
    </source>
</reference>
<gene>
    <name evidence="1" type="ORF">BKA67DRAFT_654595</name>
</gene>
<dbReference type="Pfam" id="PF01161">
    <property type="entry name" value="PBP"/>
    <property type="match status" value="1"/>
</dbReference>
<evidence type="ECO:0000313" key="2">
    <source>
        <dbReference type="Proteomes" id="UP000758603"/>
    </source>
</evidence>
<dbReference type="GO" id="GO:0005543">
    <property type="term" value="F:phospholipid binding"/>
    <property type="evidence" value="ECO:0007669"/>
    <property type="project" value="TreeGrafter"/>
</dbReference>
<dbReference type="AlphaFoldDB" id="A0A9P8UQ42"/>
<dbReference type="InterPro" id="IPR035810">
    <property type="entry name" value="PEBP_euk"/>
</dbReference>
<proteinExistence type="predicted"/>
<dbReference type="PANTHER" id="PTHR11362:SF78">
    <property type="entry name" value="PROTEASE INHIBITOR"/>
    <property type="match status" value="1"/>
</dbReference>
<evidence type="ECO:0000313" key="1">
    <source>
        <dbReference type="EMBL" id="KAH6656246.1"/>
    </source>
</evidence>
<accession>A0A9P8UQ42</accession>
<protein>
    <submittedName>
        <fullName evidence="1">Phosphatidylethanolamine-binding protein</fullName>
    </submittedName>
</protein>
<sequence>MPDLNNVKKAMDAVDADPEAKELILTFGDKKVQRGEHIGRAGAQKEPTLWWPKAEPGKTYLVLSLDLDGPFPSFPVLGPILHGIQPGLNAGDQKLDSDVPPVASWIGPAPPPLSGPHRYVFFLYEQPAAFDAKKFTPQKAGEEFPITKRIRFDPDRFVKEAGLGEVLAGGWFKSN</sequence>
<dbReference type="Gene3D" id="3.90.280.10">
    <property type="entry name" value="PEBP-like"/>
    <property type="match status" value="1"/>
</dbReference>
<keyword evidence="2" id="KW-1185">Reference proteome</keyword>
<dbReference type="GO" id="GO:0030162">
    <property type="term" value="P:regulation of proteolysis"/>
    <property type="evidence" value="ECO:0007669"/>
    <property type="project" value="TreeGrafter"/>
</dbReference>
<dbReference type="GO" id="GO:0030414">
    <property type="term" value="F:peptidase inhibitor activity"/>
    <property type="evidence" value="ECO:0007669"/>
    <property type="project" value="TreeGrafter"/>
</dbReference>
<dbReference type="SUPFAM" id="SSF49777">
    <property type="entry name" value="PEBP-like"/>
    <property type="match status" value="1"/>
</dbReference>
<name>A0A9P8UQ42_9PEZI</name>
<comment type="caution">
    <text evidence="1">The sequence shown here is derived from an EMBL/GenBank/DDBJ whole genome shotgun (WGS) entry which is preliminary data.</text>
</comment>